<evidence type="ECO:0000313" key="2">
    <source>
        <dbReference type="EMBL" id="AOZ49182.1"/>
    </source>
</evidence>
<dbReference type="AlphaFoldDB" id="A0A1D9LD37"/>
<sequence length="242" mass="26097">MKRATLLIAAAAGTAAVAAWLWLPAHFAMAGGAAGQAQSAAAKGAGTEKGAALPAAKPGTGGFSFAVGGDPSAQQQAAAVRPETPAERARKQQLRKLGYMIDTRYYQMSLADLRMAASRGDPQALTHLAERYLFQLDGHPREPDYEADFRYREEAREALQQAYARGNLHAAAIISESYLLDKQPEEAAAWNLVARRSGDTLSADWLLKTKDYQALTEQQKASAAQRANQLWQSLQRRKAAAG</sequence>
<organism evidence="2 3">
    <name type="scientific">Chromobacterium vaccinii</name>
    <dbReference type="NCBI Taxonomy" id="1108595"/>
    <lineage>
        <taxon>Bacteria</taxon>
        <taxon>Pseudomonadati</taxon>
        <taxon>Pseudomonadota</taxon>
        <taxon>Betaproteobacteria</taxon>
        <taxon>Neisseriales</taxon>
        <taxon>Chromobacteriaceae</taxon>
        <taxon>Chromobacterium</taxon>
    </lineage>
</organism>
<dbReference type="InterPro" id="IPR011990">
    <property type="entry name" value="TPR-like_helical_dom_sf"/>
</dbReference>
<reference evidence="2 3" key="1">
    <citation type="submission" date="2016-10" db="EMBL/GenBank/DDBJ databases">
        <title>Chromobacterium muskegensis sp. nov., an insecticidal bacterium isolated from Sphagnum bogs.</title>
        <authorList>
            <person name="Sparks M.E."/>
            <person name="Blackburn M.B."/>
            <person name="Gundersen-Rindal D.E."/>
            <person name="Mitchell A."/>
            <person name="Farrar R."/>
            <person name="Kuhar D."/>
        </authorList>
    </citation>
    <scope>NUCLEOTIDE SEQUENCE [LARGE SCALE GENOMIC DNA]</scope>
    <source>
        <strain evidence="2 3">21-1</strain>
    </source>
</reference>
<gene>
    <name evidence="2" type="ORF">BKX93_03650</name>
</gene>
<dbReference type="STRING" id="1108595.BKX93_03650"/>
<dbReference type="GeneID" id="68840302"/>
<evidence type="ECO:0000256" key="1">
    <source>
        <dbReference type="SAM" id="SignalP"/>
    </source>
</evidence>
<evidence type="ECO:0008006" key="4">
    <source>
        <dbReference type="Google" id="ProtNLM"/>
    </source>
</evidence>
<accession>A0A1D9LD37</accession>
<name>A0A1D9LD37_9NEIS</name>
<proteinExistence type="predicted"/>
<feature type="signal peptide" evidence="1">
    <location>
        <begin position="1"/>
        <end position="30"/>
    </location>
</feature>
<dbReference type="SUPFAM" id="SSF81901">
    <property type="entry name" value="HCP-like"/>
    <property type="match status" value="1"/>
</dbReference>
<dbReference type="EMBL" id="CP017707">
    <property type="protein sequence ID" value="AOZ49182.1"/>
    <property type="molecule type" value="Genomic_DNA"/>
</dbReference>
<protein>
    <recommendedName>
        <fullName evidence="4">Sel1 repeat family protein</fullName>
    </recommendedName>
</protein>
<evidence type="ECO:0000313" key="3">
    <source>
        <dbReference type="Proteomes" id="UP000178776"/>
    </source>
</evidence>
<dbReference type="Proteomes" id="UP000178776">
    <property type="component" value="Chromosome"/>
</dbReference>
<dbReference type="KEGG" id="cvc:BKX93_03650"/>
<dbReference type="RefSeq" id="WP_070978764.1">
    <property type="nucleotide sequence ID" value="NZ_CP017707.1"/>
</dbReference>
<feature type="chain" id="PRO_5009443068" description="Sel1 repeat family protein" evidence="1">
    <location>
        <begin position="31"/>
        <end position="242"/>
    </location>
</feature>
<keyword evidence="1" id="KW-0732">Signal</keyword>
<dbReference type="Gene3D" id="1.25.40.10">
    <property type="entry name" value="Tetratricopeptide repeat domain"/>
    <property type="match status" value="1"/>
</dbReference>